<dbReference type="KEGG" id="elq:Ga0102493_112365"/>
<proteinExistence type="predicted"/>
<dbReference type="Gene3D" id="3.40.470.10">
    <property type="entry name" value="Uracil-DNA glycosylase-like domain"/>
    <property type="match status" value="1"/>
</dbReference>
<dbReference type="InterPro" id="IPR036895">
    <property type="entry name" value="Uracil-DNA_glycosylase-like_sf"/>
</dbReference>
<comment type="caution">
    <text evidence="2">The sequence shown here is derived from an EMBL/GenBank/DDBJ whole genome shotgun (WGS) entry which is preliminary data.</text>
</comment>
<evidence type="ECO:0000313" key="3">
    <source>
        <dbReference type="Proteomes" id="UP000027866"/>
    </source>
</evidence>
<dbReference type="RefSeq" id="WP_034904748.1">
    <property type="nucleotide sequence ID" value="NZ_CP017057.1"/>
</dbReference>
<sequence length="256" mass="27809">MTAADPDLAREMAAHREWWRLAGVDLDFADDATAWLAEPEPAASASDPGEDRDRPPARPSEPAIEEKAPPPDLLGDSPPETLAAFREWWMSAPGLDAIGPRGRVPPRGTAEAALMVLVVHPEEGDRERLLAGPQGRLLEAILAAMGTASEEIYVASALPRFMPMADCAAEAQRGMAQVLSHHIQLAAPQRIVAFGAGLGALMGAHGKNDYGNLPNIHHKHSTNPVLMSEDLESLMAMPKLKARFWRRWMEWSAKQA</sequence>
<dbReference type="SUPFAM" id="SSF52141">
    <property type="entry name" value="Uracil-DNA glycosylase-like"/>
    <property type="match status" value="1"/>
</dbReference>
<name>A0A074MI16_9SPHN</name>
<protein>
    <recommendedName>
        <fullName evidence="4">Uracil-DNA glycosylase-like domain-containing protein</fullName>
    </recommendedName>
</protein>
<dbReference type="PATRIC" id="fig|39960.10.peg.1461"/>
<dbReference type="EMBL" id="JMIX01000009">
    <property type="protein sequence ID" value="KEO92475.1"/>
    <property type="molecule type" value="Genomic_DNA"/>
</dbReference>
<evidence type="ECO:0000313" key="2">
    <source>
        <dbReference type="EMBL" id="KEO92475.1"/>
    </source>
</evidence>
<dbReference type="AlphaFoldDB" id="A0A074MI16"/>
<feature type="compositionally biased region" description="Low complexity" evidence="1">
    <location>
        <begin position="37"/>
        <end position="46"/>
    </location>
</feature>
<accession>A0A074MI16</accession>
<keyword evidence="3" id="KW-1185">Reference proteome</keyword>
<reference evidence="2 3" key="1">
    <citation type="submission" date="2014-04" db="EMBL/GenBank/DDBJ databases">
        <title>A comprehensive comparison of genomes of Erythrobacter spp. Strains.</title>
        <authorList>
            <person name="Zheng Q."/>
        </authorList>
    </citation>
    <scope>NUCLEOTIDE SEQUENCE [LARGE SCALE GENOMIC DNA]</scope>
    <source>
        <strain evidence="2 3">DSM 8509</strain>
    </source>
</reference>
<dbReference type="OrthoDB" id="5290748at2"/>
<dbReference type="Proteomes" id="UP000027866">
    <property type="component" value="Unassembled WGS sequence"/>
</dbReference>
<organism evidence="2 3">
    <name type="scientific">Erythrobacter litoralis</name>
    <dbReference type="NCBI Taxonomy" id="39960"/>
    <lineage>
        <taxon>Bacteria</taxon>
        <taxon>Pseudomonadati</taxon>
        <taxon>Pseudomonadota</taxon>
        <taxon>Alphaproteobacteria</taxon>
        <taxon>Sphingomonadales</taxon>
        <taxon>Erythrobacteraceae</taxon>
        <taxon>Erythrobacter/Porphyrobacter group</taxon>
        <taxon>Erythrobacter</taxon>
    </lineage>
</organism>
<feature type="region of interest" description="Disordered" evidence="1">
    <location>
        <begin position="35"/>
        <end position="79"/>
    </location>
</feature>
<evidence type="ECO:0000256" key="1">
    <source>
        <dbReference type="SAM" id="MobiDB-lite"/>
    </source>
</evidence>
<evidence type="ECO:0008006" key="4">
    <source>
        <dbReference type="Google" id="ProtNLM"/>
    </source>
</evidence>
<gene>
    <name evidence="2" type="ORF">EH32_14540</name>
</gene>